<accession>A0A840CSR7</accession>
<reference evidence="1 2" key="1">
    <citation type="submission" date="2020-08" db="EMBL/GenBank/DDBJ databases">
        <title>Genomic Encyclopedia of Type Strains, Phase IV (KMG-IV): sequencing the most valuable type-strain genomes for metagenomic binning, comparative biology and taxonomic classification.</title>
        <authorList>
            <person name="Goeker M."/>
        </authorList>
    </citation>
    <scope>NUCLEOTIDE SEQUENCE [LARGE SCALE GENOMIC DNA]</scope>
    <source>
        <strain evidence="1 2">DSM 104969</strain>
    </source>
</reference>
<organism evidence="1 2">
    <name type="scientific">Dysgonomonas hofstadii</name>
    <dbReference type="NCBI Taxonomy" id="637886"/>
    <lineage>
        <taxon>Bacteria</taxon>
        <taxon>Pseudomonadati</taxon>
        <taxon>Bacteroidota</taxon>
        <taxon>Bacteroidia</taxon>
        <taxon>Bacteroidales</taxon>
        <taxon>Dysgonomonadaceae</taxon>
        <taxon>Dysgonomonas</taxon>
    </lineage>
</organism>
<keyword evidence="2" id="KW-1185">Reference proteome</keyword>
<comment type="caution">
    <text evidence="1">The sequence shown here is derived from an EMBL/GenBank/DDBJ whole genome shotgun (WGS) entry which is preliminary data.</text>
</comment>
<evidence type="ECO:0000313" key="2">
    <source>
        <dbReference type="Proteomes" id="UP000555103"/>
    </source>
</evidence>
<gene>
    <name evidence="1" type="ORF">GGR21_003650</name>
</gene>
<proteinExistence type="predicted"/>
<dbReference type="AlphaFoldDB" id="A0A840CSR7"/>
<protein>
    <submittedName>
        <fullName evidence="1">Uncharacterized protein</fullName>
    </submittedName>
</protein>
<sequence>MHVFRRFSWRVCQRLIDSIKLIFYIVMLNDSETSLLSKEILPCGQDDKEIVEITFDTPS</sequence>
<evidence type="ECO:0000313" key="1">
    <source>
        <dbReference type="EMBL" id="MBB4037729.1"/>
    </source>
</evidence>
<dbReference type="Proteomes" id="UP000555103">
    <property type="component" value="Unassembled WGS sequence"/>
</dbReference>
<name>A0A840CSR7_9BACT</name>
<dbReference type="EMBL" id="JACIEP010000016">
    <property type="protein sequence ID" value="MBB4037729.1"/>
    <property type="molecule type" value="Genomic_DNA"/>
</dbReference>